<dbReference type="Pfam" id="PF08282">
    <property type="entry name" value="Hydrolase_3"/>
    <property type="match status" value="1"/>
</dbReference>
<name>A0A2S5RGS0_9MOLU</name>
<comment type="caution">
    <text evidence="1">The sequence shown here is derived from an EMBL/GenBank/DDBJ whole genome shotgun (WGS) entry which is preliminary data.</text>
</comment>
<dbReference type="Proteomes" id="UP000239785">
    <property type="component" value="Unassembled WGS sequence"/>
</dbReference>
<dbReference type="SUPFAM" id="SSF56784">
    <property type="entry name" value="HAD-like"/>
    <property type="match status" value="1"/>
</dbReference>
<protein>
    <submittedName>
        <fullName evidence="1">HAD superfamily hydrolase</fullName>
    </submittedName>
</protein>
<dbReference type="GO" id="GO:0005829">
    <property type="term" value="C:cytosol"/>
    <property type="evidence" value="ECO:0007669"/>
    <property type="project" value="TreeGrafter"/>
</dbReference>
<dbReference type="GO" id="GO:0016791">
    <property type="term" value="F:phosphatase activity"/>
    <property type="evidence" value="ECO:0007669"/>
    <property type="project" value="TreeGrafter"/>
</dbReference>
<organism evidence="1 2">
    <name type="scientific">Mesoplasma corruscae</name>
    <dbReference type="NCBI Taxonomy" id="216874"/>
    <lineage>
        <taxon>Bacteria</taxon>
        <taxon>Bacillati</taxon>
        <taxon>Mycoplasmatota</taxon>
        <taxon>Mollicutes</taxon>
        <taxon>Entomoplasmatales</taxon>
        <taxon>Entomoplasmataceae</taxon>
        <taxon>Mesoplasma</taxon>
    </lineage>
</organism>
<dbReference type="InterPro" id="IPR023214">
    <property type="entry name" value="HAD_sf"/>
</dbReference>
<dbReference type="EMBL" id="PHNF01000001">
    <property type="protein sequence ID" value="PPE06503.1"/>
    <property type="molecule type" value="Genomic_DNA"/>
</dbReference>
<keyword evidence="1" id="KW-0378">Hydrolase</keyword>
<dbReference type="AlphaFoldDB" id="A0A2S5RGS0"/>
<dbReference type="PANTHER" id="PTHR10000:SF8">
    <property type="entry name" value="HAD SUPERFAMILY HYDROLASE-LIKE, TYPE 3"/>
    <property type="match status" value="1"/>
</dbReference>
<dbReference type="NCBIfam" id="TIGR01484">
    <property type="entry name" value="HAD-SF-IIB"/>
    <property type="match status" value="1"/>
</dbReference>
<accession>A0A2S5RGS0</accession>
<dbReference type="GO" id="GO:0000287">
    <property type="term" value="F:magnesium ion binding"/>
    <property type="evidence" value="ECO:0007669"/>
    <property type="project" value="TreeGrafter"/>
</dbReference>
<evidence type="ECO:0000313" key="2">
    <source>
        <dbReference type="Proteomes" id="UP000239785"/>
    </source>
</evidence>
<evidence type="ECO:0000313" key="1">
    <source>
        <dbReference type="EMBL" id="PPE06503.1"/>
    </source>
</evidence>
<dbReference type="Gene3D" id="3.30.1240.10">
    <property type="match status" value="1"/>
</dbReference>
<proteinExistence type="predicted"/>
<dbReference type="PROSITE" id="PS01229">
    <property type="entry name" value="COF_2"/>
    <property type="match status" value="1"/>
</dbReference>
<dbReference type="OrthoDB" id="9810101at2"/>
<dbReference type="InterPro" id="IPR036412">
    <property type="entry name" value="HAD-like_sf"/>
</dbReference>
<dbReference type="PANTHER" id="PTHR10000">
    <property type="entry name" value="PHOSPHOSERINE PHOSPHATASE"/>
    <property type="match status" value="1"/>
</dbReference>
<keyword evidence="2" id="KW-1185">Reference proteome</keyword>
<gene>
    <name evidence="1" type="ORF">MCORR_v1c01310</name>
</gene>
<reference evidence="1 2" key="1">
    <citation type="submission" date="2017-11" db="EMBL/GenBank/DDBJ databases">
        <title>Genome sequence of Mesoplasma corruscae ELCA-2 (ATCC 49579).</title>
        <authorList>
            <person name="Lo W.-S."/>
            <person name="Kuo C.-H."/>
        </authorList>
    </citation>
    <scope>NUCLEOTIDE SEQUENCE [LARGE SCALE GENOMIC DNA]</scope>
    <source>
        <strain evidence="1 2">ELCA-2</strain>
    </source>
</reference>
<dbReference type="RefSeq" id="WP_104207716.1">
    <property type="nucleotide sequence ID" value="NZ_PHNF01000001.1"/>
</dbReference>
<sequence>MDKKILILTDCDGTLLSDDYNFSEFTIETTREIYEKGHLLIPITARTLKNLKNISNQLNLEELNGIIAANNGAQIYDFKNKKFILNSVLNKQIIQNVFNMYYKPKSDQKEDKVNFTSENYVYSFGHSENTLKWSSIMEQENCVISSPDEIKEEITSISIITKKGTTIQEFETKLKKINELFGSDYKIDAYHNRVISIAPKNIDKGYAAKLIIEYLKPKEYITYGFGDSYNDISLFNSVDNPIAMLNGIDELKEISKDTTKFDNTQDGVCRYLKDNKII</sequence>
<dbReference type="Gene3D" id="3.40.50.1000">
    <property type="entry name" value="HAD superfamily/HAD-like"/>
    <property type="match status" value="1"/>
</dbReference>
<dbReference type="InterPro" id="IPR006379">
    <property type="entry name" value="HAD-SF_hydro_IIB"/>
</dbReference>